<gene>
    <name evidence="2" type="ORF">LPLAT_LOCUS9330</name>
</gene>
<keyword evidence="3" id="KW-1185">Reference proteome</keyword>
<evidence type="ECO:0000313" key="2">
    <source>
        <dbReference type="EMBL" id="CAL1683640.1"/>
    </source>
</evidence>
<protein>
    <submittedName>
        <fullName evidence="2">Uncharacterized protein</fullName>
    </submittedName>
</protein>
<dbReference type="EMBL" id="OZ034827">
    <property type="protein sequence ID" value="CAL1683640.1"/>
    <property type="molecule type" value="Genomic_DNA"/>
</dbReference>
<dbReference type="AlphaFoldDB" id="A0AAV2NX54"/>
<feature type="compositionally biased region" description="Polar residues" evidence="1">
    <location>
        <begin position="1"/>
        <end position="12"/>
    </location>
</feature>
<feature type="region of interest" description="Disordered" evidence="1">
    <location>
        <begin position="1"/>
        <end position="42"/>
    </location>
</feature>
<sequence length="106" mass="12102">MEYQPMDSSRATGVTKRRKTRFCSRVEEENRNPGRGAWGRGDDERHAKACWDYLHVAGMEMASLDRDLRECMPCSAPIAHSQFAGECRIMNFFDKHAIQSSLVFAS</sequence>
<evidence type="ECO:0000256" key="1">
    <source>
        <dbReference type="SAM" id="MobiDB-lite"/>
    </source>
</evidence>
<proteinExistence type="predicted"/>
<reference evidence="2" key="1">
    <citation type="submission" date="2024-04" db="EMBL/GenBank/DDBJ databases">
        <authorList>
            <consortium name="Molecular Ecology Group"/>
        </authorList>
    </citation>
    <scope>NUCLEOTIDE SEQUENCE</scope>
</reference>
<name>A0AAV2NX54_9HYME</name>
<dbReference type="Proteomes" id="UP001497644">
    <property type="component" value="Chromosome 4"/>
</dbReference>
<accession>A0AAV2NX54</accession>
<organism evidence="2 3">
    <name type="scientific">Lasius platythorax</name>
    <dbReference type="NCBI Taxonomy" id="488582"/>
    <lineage>
        <taxon>Eukaryota</taxon>
        <taxon>Metazoa</taxon>
        <taxon>Ecdysozoa</taxon>
        <taxon>Arthropoda</taxon>
        <taxon>Hexapoda</taxon>
        <taxon>Insecta</taxon>
        <taxon>Pterygota</taxon>
        <taxon>Neoptera</taxon>
        <taxon>Endopterygota</taxon>
        <taxon>Hymenoptera</taxon>
        <taxon>Apocrita</taxon>
        <taxon>Aculeata</taxon>
        <taxon>Formicoidea</taxon>
        <taxon>Formicidae</taxon>
        <taxon>Formicinae</taxon>
        <taxon>Lasius</taxon>
        <taxon>Lasius</taxon>
    </lineage>
</organism>
<evidence type="ECO:0000313" key="3">
    <source>
        <dbReference type="Proteomes" id="UP001497644"/>
    </source>
</evidence>